<dbReference type="GO" id="GO:0015087">
    <property type="term" value="F:cobalt ion transmembrane transporter activity"/>
    <property type="evidence" value="ECO:0007669"/>
    <property type="project" value="TreeGrafter"/>
</dbReference>
<accession>A0AAE0J314</accession>
<dbReference type="GO" id="GO:0015095">
    <property type="term" value="F:magnesium ion transmembrane transporter activity"/>
    <property type="evidence" value="ECO:0007669"/>
    <property type="project" value="TreeGrafter"/>
</dbReference>
<evidence type="ECO:0000256" key="4">
    <source>
        <dbReference type="ARBA" id="ARBA00023136"/>
    </source>
</evidence>
<dbReference type="GO" id="GO:0005886">
    <property type="term" value="C:plasma membrane"/>
    <property type="evidence" value="ECO:0007669"/>
    <property type="project" value="UniProtKB-SubCell"/>
</dbReference>
<keyword evidence="7" id="KW-1185">Reference proteome</keyword>
<protein>
    <submittedName>
        <fullName evidence="6">Uncharacterized protein</fullName>
    </submittedName>
</protein>
<dbReference type="PANTHER" id="PTHR46494">
    <property type="entry name" value="CORA FAMILY METAL ION TRANSPORTER (EUROFUNG)"/>
    <property type="match status" value="1"/>
</dbReference>
<comment type="caution">
    <text evidence="6">The sequence shown here is derived from an EMBL/GenBank/DDBJ whole genome shotgun (WGS) entry which is preliminary data.</text>
</comment>
<keyword evidence="2 5" id="KW-0812">Transmembrane</keyword>
<organism evidence="6 7">
    <name type="scientific">Cercophora scortea</name>
    <dbReference type="NCBI Taxonomy" id="314031"/>
    <lineage>
        <taxon>Eukaryota</taxon>
        <taxon>Fungi</taxon>
        <taxon>Dikarya</taxon>
        <taxon>Ascomycota</taxon>
        <taxon>Pezizomycotina</taxon>
        <taxon>Sordariomycetes</taxon>
        <taxon>Sordariomycetidae</taxon>
        <taxon>Sordariales</taxon>
        <taxon>Lasiosphaeriaceae</taxon>
        <taxon>Cercophora</taxon>
    </lineage>
</organism>
<dbReference type="GO" id="GO:0050897">
    <property type="term" value="F:cobalt ion binding"/>
    <property type="evidence" value="ECO:0007669"/>
    <property type="project" value="TreeGrafter"/>
</dbReference>
<proteinExistence type="predicted"/>
<evidence type="ECO:0000256" key="3">
    <source>
        <dbReference type="ARBA" id="ARBA00022989"/>
    </source>
</evidence>
<keyword evidence="4 5" id="KW-0472">Membrane</keyword>
<feature type="transmembrane region" description="Helical" evidence="5">
    <location>
        <begin position="326"/>
        <end position="350"/>
    </location>
</feature>
<dbReference type="Proteomes" id="UP001286456">
    <property type="component" value="Unassembled WGS sequence"/>
</dbReference>
<evidence type="ECO:0000256" key="5">
    <source>
        <dbReference type="SAM" id="Phobius"/>
    </source>
</evidence>
<dbReference type="AlphaFoldDB" id="A0AAE0J314"/>
<reference evidence="6" key="1">
    <citation type="journal article" date="2023" name="Mol. Phylogenet. Evol.">
        <title>Genome-scale phylogeny and comparative genomics of the fungal order Sordariales.</title>
        <authorList>
            <person name="Hensen N."/>
            <person name="Bonometti L."/>
            <person name="Westerberg I."/>
            <person name="Brannstrom I.O."/>
            <person name="Guillou S."/>
            <person name="Cros-Aarteil S."/>
            <person name="Calhoun S."/>
            <person name="Haridas S."/>
            <person name="Kuo A."/>
            <person name="Mondo S."/>
            <person name="Pangilinan J."/>
            <person name="Riley R."/>
            <person name="LaButti K."/>
            <person name="Andreopoulos B."/>
            <person name="Lipzen A."/>
            <person name="Chen C."/>
            <person name="Yan M."/>
            <person name="Daum C."/>
            <person name="Ng V."/>
            <person name="Clum A."/>
            <person name="Steindorff A."/>
            <person name="Ohm R.A."/>
            <person name="Martin F."/>
            <person name="Silar P."/>
            <person name="Natvig D.O."/>
            <person name="Lalanne C."/>
            <person name="Gautier V."/>
            <person name="Ament-Velasquez S.L."/>
            <person name="Kruys A."/>
            <person name="Hutchinson M.I."/>
            <person name="Powell A.J."/>
            <person name="Barry K."/>
            <person name="Miller A.N."/>
            <person name="Grigoriev I.V."/>
            <person name="Debuchy R."/>
            <person name="Gladieux P."/>
            <person name="Hiltunen Thoren M."/>
            <person name="Johannesson H."/>
        </authorList>
    </citation>
    <scope>NUCLEOTIDE SEQUENCE</scope>
    <source>
        <strain evidence="6">SMH4131-1</strain>
    </source>
</reference>
<evidence type="ECO:0000313" key="6">
    <source>
        <dbReference type="EMBL" id="KAK3335949.1"/>
    </source>
</evidence>
<reference evidence="6" key="2">
    <citation type="submission" date="2023-06" db="EMBL/GenBank/DDBJ databases">
        <authorList>
            <consortium name="Lawrence Berkeley National Laboratory"/>
            <person name="Haridas S."/>
            <person name="Hensen N."/>
            <person name="Bonometti L."/>
            <person name="Westerberg I."/>
            <person name="Brannstrom I.O."/>
            <person name="Guillou S."/>
            <person name="Cros-Aarteil S."/>
            <person name="Calhoun S."/>
            <person name="Kuo A."/>
            <person name="Mondo S."/>
            <person name="Pangilinan J."/>
            <person name="Riley R."/>
            <person name="Labutti K."/>
            <person name="Andreopoulos B."/>
            <person name="Lipzen A."/>
            <person name="Chen C."/>
            <person name="Yanf M."/>
            <person name="Daum C."/>
            <person name="Ng V."/>
            <person name="Clum A."/>
            <person name="Steindorff A."/>
            <person name="Ohm R."/>
            <person name="Martin F."/>
            <person name="Silar P."/>
            <person name="Natvig D."/>
            <person name="Lalanne C."/>
            <person name="Gautier V."/>
            <person name="Ament-Velasquez S.L."/>
            <person name="Kruys A."/>
            <person name="Hutchinson M.I."/>
            <person name="Powell A.J."/>
            <person name="Barry K."/>
            <person name="Miller A.N."/>
            <person name="Grigoriev I.V."/>
            <person name="Debuchy R."/>
            <person name="Gladieux P."/>
            <person name="Thoren M.H."/>
            <person name="Johannesson H."/>
        </authorList>
    </citation>
    <scope>NUCLEOTIDE SEQUENCE</scope>
    <source>
        <strain evidence="6">SMH4131-1</strain>
    </source>
</reference>
<name>A0AAE0J314_9PEZI</name>
<dbReference type="SUPFAM" id="SSF144083">
    <property type="entry name" value="Magnesium transport protein CorA, transmembrane region"/>
    <property type="match status" value="1"/>
</dbReference>
<gene>
    <name evidence="6" type="ORF">B0T19DRAFT_408056</name>
</gene>
<dbReference type="PANTHER" id="PTHR46494:SF1">
    <property type="entry name" value="CORA FAMILY METAL ION TRANSPORTER (EUROFUNG)"/>
    <property type="match status" value="1"/>
</dbReference>
<feature type="transmembrane region" description="Helical" evidence="5">
    <location>
        <begin position="362"/>
        <end position="383"/>
    </location>
</feature>
<sequence>MDLAHHEHERTGSPKMRILSPSSSVTQWSENQMLLPLESISDLPDQCYTFMDKCDYPPADGRRERLLHLFNVPQFIASRTCFEMNGFSGCRASYDETTERKHVTSCTTWFRYLVKMVRKISAEDLKPSEDGDEYTVNNDEYIWFEMTIFTRWDYPNKCRVLCVDIPPDFSAELQRTLQKRATALDFRDPFAMHADLVDRMIIYSDIAVWRVRDPIRVLEKSRLRMGQIFEPIHDISRHAIHTAEVLESAVETLTEIRRFQEEIHADLFEDLGKTYKLRAREYAQFQITLVKNMKLRSDSSTERLKNEVNLAFNNIARQDNSVMKSIALLTMIFLPATFFSALFSTTFFNFDNDEWKVSNKLWVYWVIIVPATIIIVILWRVWLANSDRITKFLGAGMNWAKDFWKRGGRAPKRGKVADP</sequence>
<evidence type="ECO:0000256" key="2">
    <source>
        <dbReference type="ARBA" id="ARBA00022692"/>
    </source>
</evidence>
<dbReference type="InterPro" id="IPR002523">
    <property type="entry name" value="MgTranspt_CorA/ZnTranspt_ZntB"/>
</dbReference>
<dbReference type="Pfam" id="PF01544">
    <property type="entry name" value="CorA"/>
    <property type="match status" value="1"/>
</dbReference>
<dbReference type="GO" id="GO:0000287">
    <property type="term" value="F:magnesium ion binding"/>
    <property type="evidence" value="ECO:0007669"/>
    <property type="project" value="TreeGrafter"/>
</dbReference>
<dbReference type="Gene3D" id="1.20.58.340">
    <property type="entry name" value="Magnesium transport protein CorA, transmembrane region"/>
    <property type="match status" value="1"/>
</dbReference>
<evidence type="ECO:0000256" key="1">
    <source>
        <dbReference type="ARBA" id="ARBA00004651"/>
    </source>
</evidence>
<comment type="subcellular location">
    <subcellularLocation>
        <location evidence="1">Cell membrane</location>
        <topology evidence="1">Multi-pass membrane protein</topology>
    </subcellularLocation>
</comment>
<dbReference type="InterPro" id="IPR045863">
    <property type="entry name" value="CorA_TM1_TM2"/>
</dbReference>
<keyword evidence="3 5" id="KW-1133">Transmembrane helix</keyword>
<dbReference type="EMBL" id="JAUEPO010000001">
    <property type="protein sequence ID" value="KAK3335949.1"/>
    <property type="molecule type" value="Genomic_DNA"/>
</dbReference>
<evidence type="ECO:0000313" key="7">
    <source>
        <dbReference type="Proteomes" id="UP001286456"/>
    </source>
</evidence>